<dbReference type="GO" id="GO:0016463">
    <property type="term" value="F:P-type zinc transporter activity"/>
    <property type="evidence" value="ECO:0007669"/>
    <property type="project" value="UniProtKB-EC"/>
</dbReference>
<dbReference type="EMBL" id="FOKI01000021">
    <property type="protein sequence ID" value="SFB24902.1"/>
    <property type="molecule type" value="Genomic_DNA"/>
</dbReference>
<dbReference type="CDD" id="cd00371">
    <property type="entry name" value="HMA"/>
    <property type="match status" value="2"/>
</dbReference>
<evidence type="ECO:0000256" key="16">
    <source>
        <dbReference type="ARBA" id="ARBA00049338"/>
    </source>
</evidence>
<evidence type="ECO:0000256" key="8">
    <source>
        <dbReference type="ARBA" id="ARBA00022741"/>
    </source>
</evidence>
<dbReference type="RefSeq" id="WP_090041937.1">
    <property type="nucleotide sequence ID" value="NZ_FOKI01000021.1"/>
</dbReference>
<evidence type="ECO:0000313" key="20">
    <source>
        <dbReference type="Proteomes" id="UP000198619"/>
    </source>
</evidence>
<comment type="similarity">
    <text evidence="2 17">Belongs to the cation transport ATPase (P-type) (TC 3.A.3) family. Type IB subfamily.</text>
</comment>
<name>A0A1I0ZHP8_9CLOT</name>
<protein>
    <submittedName>
        <fullName evidence="19">Cd2+/Zn2+-exporting ATPase</fullName>
    </submittedName>
</protein>
<dbReference type="GO" id="GO:0005524">
    <property type="term" value="F:ATP binding"/>
    <property type="evidence" value="ECO:0007669"/>
    <property type="project" value="UniProtKB-UniRule"/>
</dbReference>
<keyword evidence="13 17" id="KW-1133">Transmembrane helix</keyword>
<evidence type="ECO:0000256" key="15">
    <source>
        <dbReference type="ARBA" id="ARBA00047308"/>
    </source>
</evidence>
<feature type="transmembrane region" description="Helical" evidence="17">
    <location>
        <begin position="201"/>
        <end position="217"/>
    </location>
</feature>
<dbReference type="SUPFAM" id="SSF55008">
    <property type="entry name" value="HMA, heavy metal-associated domain"/>
    <property type="match status" value="2"/>
</dbReference>
<evidence type="ECO:0000256" key="12">
    <source>
        <dbReference type="ARBA" id="ARBA00022967"/>
    </source>
</evidence>
<evidence type="ECO:0000256" key="2">
    <source>
        <dbReference type="ARBA" id="ARBA00006024"/>
    </source>
</evidence>
<dbReference type="InterPro" id="IPR027256">
    <property type="entry name" value="P-typ_ATPase_IB"/>
</dbReference>
<keyword evidence="9" id="KW-0862">Zinc</keyword>
<evidence type="ECO:0000256" key="13">
    <source>
        <dbReference type="ARBA" id="ARBA00022989"/>
    </source>
</evidence>
<dbReference type="PANTHER" id="PTHR48085:SF5">
    <property type="entry name" value="CADMIUM_ZINC-TRANSPORTING ATPASE HMA4-RELATED"/>
    <property type="match status" value="1"/>
</dbReference>
<comment type="catalytic activity">
    <reaction evidence="16">
        <text>Cd(2+)(in) + ATP + H2O = Cd(2+)(out) + ADP + phosphate + H(+)</text>
        <dbReference type="Rhea" id="RHEA:12132"/>
        <dbReference type="ChEBI" id="CHEBI:15377"/>
        <dbReference type="ChEBI" id="CHEBI:15378"/>
        <dbReference type="ChEBI" id="CHEBI:30616"/>
        <dbReference type="ChEBI" id="CHEBI:43474"/>
        <dbReference type="ChEBI" id="CHEBI:48775"/>
        <dbReference type="ChEBI" id="CHEBI:456216"/>
        <dbReference type="EC" id="7.2.2.21"/>
    </reaction>
</comment>
<dbReference type="SUPFAM" id="SSF81665">
    <property type="entry name" value="Calcium ATPase, transmembrane domain M"/>
    <property type="match status" value="1"/>
</dbReference>
<dbReference type="InterPro" id="IPR023298">
    <property type="entry name" value="ATPase_P-typ_TM_dom_sf"/>
</dbReference>
<keyword evidence="3 17" id="KW-1003">Cell membrane</keyword>
<dbReference type="Gene3D" id="3.40.1110.10">
    <property type="entry name" value="Calcium-transporting ATPase, cytoplasmic domain N"/>
    <property type="match status" value="1"/>
</dbReference>
<evidence type="ECO:0000256" key="11">
    <source>
        <dbReference type="ARBA" id="ARBA00022842"/>
    </source>
</evidence>
<dbReference type="Proteomes" id="UP000198619">
    <property type="component" value="Unassembled WGS sequence"/>
</dbReference>
<dbReference type="InterPro" id="IPR018303">
    <property type="entry name" value="ATPase_P-typ_P_site"/>
</dbReference>
<feature type="domain" description="HMA" evidence="18">
    <location>
        <begin position="2"/>
        <end position="70"/>
    </location>
</feature>
<comment type="subcellular location">
    <subcellularLocation>
        <location evidence="1">Cell membrane</location>
        <topology evidence="1">Multi-pass membrane protein</topology>
    </subcellularLocation>
</comment>
<keyword evidence="8 17" id="KW-0547">Nucleotide-binding</keyword>
<dbReference type="SFLD" id="SFLDG00002">
    <property type="entry name" value="C1.7:_P-type_atpase_like"/>
    <property type="match status" value="1"/>
</dbReference>
<evidence type="ECO:0000256" key="4">
    <source>
        <dbReference type="ARBA" id="ARBA00022539"/>
    </source>
</evidence>
<dbReference type="Gene3D" id="3.40.50.1000">
    <property type="entry name" value="HAD superfamily/HAD-like"/>
    <property type="match status" value="1"/>
</dbReference>
<keyword evidence="11" id="KW-0460">Magnesium</keyword>
<dbReference type="SUPFAM" id="SSF81653">
    <property type="entry name" value="Calcium ATPase, transduction domain A"/>
    <property type="match status" value="1"/>
</dbReference>
<feature type="transmembrane region" description="Helical" evidence="17">
    <location>
        <begin position="223"/>
        <end position="244"/>
    </location>
</feature>
<dbReference type="PRINTS" id="PR00119">
    <property type="entry name" value="CATATPASE"/>
</dbReference>
<dbReference type="InterPro" id="IPR006121">
    <property type="entry name" value="HMA_dom"/>
</dbReference>
<dbReference type="GO" id="GO:0008551">
    <property type="term" value="F:P-type cadmium transporter activity"/>
    <property type="evidence" value="ECO:0007669"/>
    <property type="project" value="UniProtKB-EC"/>
</dbReference>
<evidence type="ECO:0000256" key="10">
    <source>
        <dbReference type="ARBA" id="ARBA00022840"/>
    </source>
</evidence>
<evidence type="ECO:0000256" key="14">
    <source>
        <dbReference type="ARBA" id="ARBA00023136"/>
    </source>
</evidence>
<feature type="transmembrane region" description="Helical" evidence="17">
    <location>
        <begin position="425"/>
        <end position="445"/>
    </location>
</feature>
<keyword evidence="5" id="KW-0597">Phosphoprotein</keyword>
<dbReference type="CDD" id="cd07548">
    <property type="entry name" value="P-type_ATPase-Cd_Zn_Co_like"/>
    <property type="match status" value="1"/>
</dbReference>
<dbReference type="GO" id="GO:0005886">
    <property type="term" value="C:plasma membrane"/>
    <property type="evidence" value="ECO:0007669"/>
    <property type="project" value="UniProtKB-SubCell"/>
</dbReference>
<keyword evidence="20" id="KW-1185">Reference proteome</keyword>
<dbReference type="PROSITE" id="PS50846">
    <property type="entry name" value="HMA_2"/>
    <property type="match status" value="2"/>
</dbReference>
<comment type="catalytic activity">
    <reaction evidence="15">
        <text>Zn(2+)(in) + ATP + H2O = Zn(2+)(out) + ADP + phosphate + H(+)</text>
        <dbReference type="Rhea" id="RHEA:20621"/>
        <dbReference type="ChEBI" id="CHEBI:15377"/>
        <dbReference type="ChEBI" id="CHEBI:15378"/>
        <dbReference type="ChEBI" id="CHEBI:29105"/>
        <dbReference type="ChEBI" id="CHEBI:30616"/>
        <dbReference type="ChEBI" id="CHEBI:43474"/>
        <dbReference type="ChEBI" id="CHEBI:456216"/>
        <dbReference type="EC" id="7.2.2.12"/>
    </reaction>
</comment>
<evidence type="ECO:0000259" key="18">
    <source>
        <dbReference type="PROSITE" id="PS50846"/>
    </source>
</evidence>
<dbReference type="GO" id="GO:0016887">
    <property type="term" value="F:ATP hydrolysis activity"/>
    <property type="evidence" value="ECO:0007669"/>
    <property type="project" value="InterPro"/>
</dbReference>
<dbReference type="NCBIfam" id="TIGR01525">
    <property type="entry name" value="ATPase-IB_hvy"/>
    <property type="match status" value="1"/>
</dbReference>
<feature type="transmembrane region" description="Helical" evidence="17">
    <location>
        <begin position="457"/>
        <end position="484"/>
    </location>
</feature>
<dbReference type="STRING" id="84698.SAMN04488528_102110"/>
<dbReference type="InterPro" id="IPR008250">
    <property type="entry name" value="ATPase_P-typ_transduc_dom_A_sf"/>
</dbReference>
<keyword evidence="4" id="KW-0104">Cadmium</keyword>
<dbReference type="Gene3D" id="3.30.70.100">
    <property type="match status" value="2"/>
</dbReference>
<dbReference type="FunFam" id="2.70.150.10:FF:000002">
    <property type="entry name" value="Copper-transporting ATPase 1, putative"/>
    <property type="match status" value="1"/>
</dbReference>
<evidence type="ECO:0000256" key="3">
    <source>
        <dbReference type="ARBA" id="ARBA00022475"/>
    </source>
</evidence>
<dbReference type="Gene3D" id="2.70.150.10">
    <property type="entry name" value="Calcium-transporting ATPase, cytoplasmic transduction domain A"/>
    <property type="match status" value="1"/>
</dbReference>
<dbReference type="InterPro" id="IPR051014">
    <property type="entry name" value="Cation_Transport_ATPase_IB"/>
</dbReference>
<dbReference type="Pfam" id="PF00122">
    <property type="entry name" value="E1-E2_ATPase"/>
    <property type="match status" value="1"/>
</dbReference>
<dbReference type="InterPro" id="IPR044492">
    <property type="entry name" value="P_typ_ATPase_HD_dom"/>
</dbReference>
<evidence type="ECO:0000256" key="7">
    <source>
        <dbReference type="ARBA" id="ARBA00022723"/>
    </source>
</evidence>
<proteinExistence type="inferred from homology"/>
<organism evidence="19 20">
    <name type="scientific">Clostridium frigidicarnis</name>
    <dbReference type="NCBI Taxonomy" id="84698"/>
    <lineage>
        <taxon>Bacteria</taxon>
        <taxon>Bacillati</taxon>
        <taxon>Bacillota</taxon>
        <taxon>Clostridia</taxon>
        <taxon>Eubacteriales</taxon>
        <taxon>Clostridiaceae</taxon>
        <taxon>Clostridium</taxon>
    </lineage>
</organism>
<evidence type="ECO:0000256" key="1">
    <source>
        <dbReference type="ARBA" id="ARBA00004651"/>
    </source>
</evidence>
<reference evidence="19 20" key="1">
    <citation type="submission" date="2016-10" db="EMBL/GenBank/DDBJ databases">
        <authorList>
            <person name="de Groot N.N."/>
        </authorList>
    </citation>
    <scope>NUCLEOTIDE SEQUENCE [LARGE SCALE GENOMIC DNA]</scope>
    <source>
        <strain evidence="19 20">DSM 12271</strain>
    </source>
</reference>
<dbReference type="InterPro" id="IPR036412">
    <property type="entry name" value="HAD-like_sf"/>
</dbReference>
<evidence type="ECO:0000256" key="6">
    <source>
        <dbReference type="ARBA" id="ARBA00022692"/>
    </source>
</evidence>
<feature type="transmembrane region" description="Helical" evidence="17">
    <location>
        <begin position="762"/>
        <end position="781"/>
    </location>
</feature>
<dbReference type="Pfam" id="PF00403">
    <property type="entry name" value="HMA"/>
    <property type="match status" value="2"/>
</dbReference>
<dbReference type="PROSITE" id="PS00154">
    <property type="entry name" value="ATPASE_E1_E2"/>
    <property type="match status" value="1"/>
</dbReference>
<feature type="domain" description="HMA" evidence="18">
    <location>
        <begin position="99"/>
        <end position="168"/>
    </location>
</feature>
<dbReference type="GO" id="GO:0046872">
    <property type="term" value="F:metal ion binding"/>
    <property type="evidence" value="ECO:0007669"/>
    <property type="project" value="UniProtKB-KW"/>
</dbReference>
<dbReference type="NCBIfam" id="TIGR01494">
    <property type="entry name" value="ATPase_P-type"/>
    <property type="match status" value="1"/>
</dbReference>
<keyword evidence="10 17" id="KW-0067">ATP-binding</keyword>
<keyword evidence="7 17" id="KW-0479">Metal-binding</keyword>
<dbReference type="InterPro" id="IPR059000">
    <property type="entry name" value="ATPase_P-type_domA"/>
</dbReference>
<gene>
    <name evidence="19" type="ORF">SAMN04488528_102110</name>
</gene>
<evidence type="ECO:0000313" key="19">
    <source>
        <dbReference type="EMBL" id="SFB24902.1"/>
    </source>
</evidence>
<dbReference type="SFLD" id="SFLDF00027">
    <property type="entry name" value="p-type_atpase"/>
    <property type="match status" value="1"/>
</dbReference>
<dbReference type="AlphaFoldDB" id="A0A1I0ZHP8"/>
<dbReference type="OrthoDB" id="9760364at2"/>
<dbReference type="InterPro" id="IPR036163">
    <property type="entry name" value="HMA_dom_sf"/>
</dbReference>
<dbReference type="FunFam" id="3.40.1110.10:FF:000066">
    <property type="entry name" value="Cadmium-translocating P-type ATPase"/>
    <property type="match status" value="1"/>
</dbReference>
<accession>A0A1I0ZHP8</accession>
<dbReference type="InterPro" id="IPR023214">
    <property type="entry name" value="HAD_sf"/>
</dbReference>
<dbReference type="SFLD" id="SFLDS00003">
    <property type="entry name" value="Haloacid_Dehalogenase"/>
    <property type="match status" value="1"/>
</dbReference>
<keyword evidence="14 17" id="KW-0472">Membrane</keyword>
<dbReference type="InterPro" id="IPR001757">
    <property type="entry name" value="P_typ_ATPase"/>
</dbReference>
<sequence length="808" mass="89365">MIKKQFILEGLDCAACSMKIEEKVSKINYVENVTLNFVNKTLSLNVDEDKEDKIEDEIKYIVNRLEPDVKVRTKSNYNKNKAIIKKPQKAIKTRNNERDKITLLLEGLDCANCANKIEHHATELIEVKEASLDFISKKLRIDLNNKEDYNKTIKNVENIVKKLEPDVKVVNITMNGKATVKKSEINRSTNKDNTEEENLELIKFVVGTAFFVAAVILNKIEWIKILFFIISYVLVGGDVVLNAIKNIFKGQVFDENFLMTIATVGAFSIKQYPEAVAVMIFYKIGELFQSRAVNHSRKSISDLMDIRPDYAVLLKNNKEIKVSPYEIQPNDIIIVKPGEKIPLDGVIIEGNSQVDTSALTGESLPKIIRENDEVLGGYINKNGVIRIKVTKEFGESTISKILDLVENASSKKAETEKFITKFARYYTPIVVISALLLAIVPPLVIPGATFDSWIYRALVFLVVSCPCALVVSIPLGFFGGIGAASKQGILIKGGNYLEALNKVDSVVFDKTGTLTKGVFKVTKIKPEDWIKESELIRIAAHIESYSNHPIALSIASYYEKNIEKDKVTSINEYAGMGLEGIFDGKFILAGNDKLMDKQSINYSPVEEPGTVIYMTVNNIYAGYILISDELKEDSKEAIKGLRSLGIKNTVMLTGDSIAVAGIISEQLGLNKFYAGLLPQDKVEKLEEIFSEKSKNGKVVFVGDGINDAPVLARADIGIAMGGVGSDAAIEAADIVIMNDEPSKITKAIDIAKKTNKIVWQNIIFALTVKFIILALGALGYATMWEAVFGDVGVALIAVLNSMRVLKTK</sequence>
<dbReference type="NCBIfam" id="TIGR01512">
    <property type="entry name" value="ATPase-IB2_Cd"/>
    <property type="match status" value="1"/>
</dbReference>
<evidence type="ECO:0000256" key="5">
    <source>
        <dbReference type="ARBA" id="ARBA00022553"/>
    </source>
</evidence>
<dbReference type="InterPro" id="IPR023299">
    <property type="entry name" value="ATPase_P-typ_cyto_dom_N"/>
</dbReference>
<dbReference type="PRINTS" id="PR00941">
    <property type="entry name" value="CDATPASE"/>
</dbReference>
<keyword evidence="6 17" id="KW-0812">Transmembrane</keyword>
<dbReference type="SUPFAM" id="SSF56784">
    <property type="entry name" value="HAD-like"/>
    <property type="match status" value="1"/>
</dbReference>
<evidence type="ECO:0000256" key="17">
    <source>
        <dbReference type="RuleBase" id="RU362081"/>
    </source>
</evidence>
<dbReference type="Pfam" id="PF00702">
    <property type="entry name" value="Hydrolase"/>
    <property type="match status" value="1"/>
</dbReference>
<evidence type="ECO:0000256" key="9">
    <source>
        <dbReference type="ARBA" id="ARBA00022833"/>
    </source>
</evidence>
<keyword evidence="12" id="KW-1278">Translocase</keyword>
<dbReference type="PANTHER" id="PTHR48085">
    <property type="entry name" value="CADMIUM/ZINC-TRANSPORTING ATPASE HMA2-RELATED"/>
    <property type="match status" value="1"/>
</dbReference>